<evidence type="ECO:0000313" key="12">
    <source>
        <dbReference type="EMBL" id="MBY0754093.1"/>
    </source>
</evidence>
<dbReference type="PROSITE" id="PS50110">
    <property type="entry name" value="RESPONSE_REGULATORY"/>
    <property type="match status" value="1"/>
</dbReference>
<keyword evidence="4" id="KW-0805">Transcription regulation</keyword>
<keyword evidence="5 9" id="KW-0238">DNA-binding</keyword>
<comment type="function">
    <text evidence="7">May play the central regulatory role in sporulation. It may be an element of the effector pathway responsible for the activation of sporulation genes in response to nutritional stress. Spo0A may act in concert with spo0H (a sigma factor) to control the expression of some genes that are critical to the sporulation process.</text>
</comment>
<evidence type="ECO:0000256" key="1">
    <source>
        <dbReference type="ARBA" id="ARBA00018672"/>
    </source>
</evidence>
<dbReference type="Gene3D" id="6.10.250.690">
    <property type="match status" value="1"/>
</dbReference>
<dbReference type="Pfam" id="PF00072">
    <property type="entry name" value="Response_reg"/>
    <property type="match status" value="1"/>
</dbReference>
<accession>A0ABS7KTF0</accession>
<dbReference type="InterPro" id="IPR001789">
    <property type="entry name" value="Sig_transdc_resp-reg_receiver"/>
</dbReference>
<evidence type="ECO:0000313" key="13">
    <source>
        <dbReference type="Proteomes" id="UP001299068"/>
    </source>
</evidence>
<evidence type="ECO:0000259" key="11">
    <source>
        <dbReference type="PROSITE" id="PS51755"/>
    </source>
</evidence>
<dbReference type="SUPFAM" id="SSF52172">
    <property type="entry name" value="CheY-like"/>
    <property type="match status" value="1"/>
</dbReference>
<dbReference type="PANTHER" id="PTHR48111:SF21">
    <property type="entry name" value="DNA-BINDING DUAL MASTER TRANSCRIPTIONAL REGULATOR RPAA"/>
    <property type="match status" value="1"/>
</dbReference>
<evidence type="ECO:0000256" key="4">
    <source>
        <dbReference type="ARBA" id="ARBA00023015"/>
    </source>
</evidence>
<dbReference type="Gene3D" id="3.40.50.2300">
    <property type="match status" value="1"/>
</dbReference>
<feature type="modified residue" description="4-aspartylphosphate" evidence="8">
    <location>
        <position position="60"/>
    </location>
</feature>
<protein>
    <recommendedName>
        <fullName evidence="1">Stage 0 sporulation protein A homolog</fullName>
    </recommendedName>
</protein>
<keyword evidence="3" id="KW-0902">Two-component regulatory system</keyword>
<evidence type="ECO:0000256" key="9">
    <source>
        <dbReference type="PROSITE-ProRule" id="PRU01091"/>
    </source>
</evidence>
<feature type="domain" description="Response regulatory" evidence="10">
    <location>
        <begin position="11"/>
        <end position="124"/>
    </location>
</feature>
<evidence type="ECO:0000256" key="8">
    <source>
        <dbReference type="PROSITE-ProRule" id="PRU00169"/>
    </source>
</evidence>
<dbReference type="Gene3D" id="1.10.10.10">
    <property type="entry name" value="Winged helix-like DNA-binding domain superfamily/Winged helix DNA-binding domain"/>
    <property type="match status" value="1"/>
</dbReference>
<keyword evidence="6" id="KW-0804">Transcription</keyword>
<dbReference type="InterPro" id="IPR001867">
    <property type="entry name" value="OmpR/PhoB-type_DNA-bd"/>
</dbReference>
<evidence type="ECO:0000256" key="7">
    <source>
        <dbReference type="ARBA" id="ARBA00024867"/>
    </source>
</evidence>
<dbReference type="CDD" id="cd00383">
    <property type="entry name" value="trans_reg_C"/>
    <property type="match status" value="1"/>
</dbReference>
<dbReference type="InterPro" id="IPR011006">
    <property type="entry name" value="CheY-like_superfamily"/>
</dbReference>
<dbReference type="SMART" id="SM00448">
    <property type="entry name" value="REC"/>
    <property type="match status" value="1"/>
</dbReference>
<comment type="caution">
    <text evidence="12">The sequence shown here is derived from an EMBL/GenBank/DDBJ whole genome shotgun (WGS) entry which is preliminary data.</text>
</comment>
<dbReference type="EMBL" id="JAIKTU010000001">
    <property type="protein sequence ID" value="MBY0754093.1"/>
    <property type="molecule type" value="Genomic_DNA"/>
</dbReference>
<sequence>MQFRGDILKKMIYLVDDEENICALIKSFLEKDGFIVKSFNIGSDLLQEFYKTPADLVILDVMLQDIDGITICSLLRKLSSVPIIIVSALGSEIDKVTAINIGCDDYITKPFSPLELLARIKAIFRRIDLDQVDKTSPANLTFGNLIIDERKRIATINGEEINLTPTELSFIIYLIKNSDRAISRHELLRKIWNFNSDTIDTRATDDTVKRLRKKLLLFNANITIQTLRGYGFRIIQNDSYEK</sequence>
<evidence type="ECO:0000259" key="10">
    <source>
        <dbReference type="PROSITE" id="PS50110"/>
    </source>
</evidence>
<evidence type="ECO:0000256" key="5">
    <source>
        <dbReference type="ARBA" id="ARBA00023125"/>
    </source>
</evidence>
<organism evidence="12 13">
    <name type="scientific">Clostridium sardiniense</name>
    <name type="common">Clostridium absonum</name>
    <dbReference type="NCBI Taxonomy" id="29369"/>
    <lineage>
        <taxon>Bacteria</taxon>
        <taxon>Bacillati</taxon>
        <taxon>Bacillota</taxon>
        <taxon>Clostridia</taxon>
        <taxon>Eubacteriales</taxon>
        <taxon>Clostridiaceae</taxon>
        <taxon>Clostridium</taxon>
    </lineage>
</organism>
<dbReference type="PANTHER" id="PTHR48111">
    <property type="entry name" value="REGULATOR OF RPOS"/>
    <property type="match status" value="1"/>
</dbReference>
<feature type="domain" description="OmpR/PhoB-type" evidence="11">
    <location>
        <begin position="137"/>
        <end position="236"/>
    </location>
</feature>
<name>A0ABS7KTF0_CLOSR</name>
<dbReference type="Proteomes" id="UP001299068">
    <property type="component" value="Unassembled WGS sequence"/>
</dbReference>
<dbReference type="Pfam" id="PF00486">
    <property type="entry name" value="Trans_reg_C"/>
    <property type="match status" value="1"/>
</dbReference>
<feature type="DNA-binding region" description="OmpR/PhoB-type" evidence="9">
    <location>
        <begin position="137"/>
        <end position="236"/>
    </location>
</feature>
<evidence type="ECO:0000256" key="2">
    <source>
        <dbReference type="ARBA" id="ARBA00022553"/>
    </source>
</evidence>
<gene>
    <name evidence="12" type="ORF">K5V21_01360</name>
</gene>
<dbReference type="InterPro" id="IPR016032">
    <property type="entry name" value="Sig_transdc_resp-reg_C-effctor"/>
</dbReference>
<dbReference type="SMART" id="SM00862">
    <property type="entry name" value="Trans_reg_C"/>
    <property type="match status" value="1"/>
</dbReference>
<keyword evidence="2 8" id="KW-0597">Phosphoprotein</keyword>
<dbReference type="SUPFAM" id="SSF46894">
    <property type="entry name" value="C-terminal effector domain of the bipartite response regulators"/>
    <property type="match status" value="1"/>
</dbReference>
<evidence type="ECO:0000256" key="6">
    <source>
        <dbReference type="ARBA" id="ARBA00023163"/>
    </source>
</evidence>
<dbReference type="PROSITE" id="PS51755">
    <property type="entry name" value="OMPR_PHOB"/>
    <property type="match status" value="1"/>
</dbReference>
<proteinExistence type="predicted"/>
<reference evidence="12 13" key="1">
    <citation type="journal article" date="2021" name="Cell Host Microbe">
        <title>in vivo commensal control of Clostridioides difficile virulence.</title>
        <authorList>
            <person name="Girinathan B.P."/>
            <person name="Dibenedetto N."/>
            <person name="Worley J.N."/>
            <person name="Peltier J."/>
            <person name="Arrieta-Ortiz M.L."/>
            <person name="Rupa Christinal Immanuel S."/>
            <person name="Lavin R."/>
            <person name="Delaney M.L."/>
            <person name="Cummins C."/>
            <person name="Hoffmann M."/>
            <person name="Luo Y."/>
            <person name="Gonzalez-Escalona N."/>
            <person name="Allard M."/>
            <person name="Onderdonk A.B."/>
            <person name="Gerber G.K."/>
            <person name="Sonenshein A.L."/>
            <person name="Baliga N."/>
            <person name="Dupuy B."/>
            <person name="Bry L."/>
        </authorList>
    </citation>
    <scope>NUCLEOTIDE SEQUENCE [LARGE SCALE GENOMIC DNA]</scope>
    <source>
        <strain evidence="12 13">DSM 599</strain>
    </source>
</reference>
<evidence type="ECO:0000256" key="3">
    <source>
        <dbReference type="ARBA" id="ARBA00023012"/>
    </source>
</evidence>
<keyword evidence="13" id="KW-1185">Reference proteome</keyword>
<dbReference type="InterPro" id="IPR039420">
    <property type="entry name" value="WalR-like"/>
</dbReference>
<dbReference type="InterPro" id="IPR036388">
    <property type="entry name" value="WH-like_DNA-bd_sf"/>
</dbReference>